<dbReference type="Proteomes" id="UP001159363">
    <property type="component" value="Chromosome 15"/>
</dbReference>
<evidence type="ECO:0000313" key="3">
    <source>
        <dbReference type="Proteomes" id="UP001159363"/>
    </source>
</evidence>
<organism evidence="2 3">
    <name type="scientific">Dryococelus australis</name>
    <dbReference type="NCBI Taxonomy" id="614101"/>
    <lineage>
        <taxon>Eukaryota</taxon>
        <taxon>Metazoa</taxon>
        <taxon>Ecdysozoa</taxon>
        <taxon>Arthropoda</taxon>
        <taxon>Hexapoda</taxon>
        <taxon>Insecta</taxon>
        <taxon>Pterygota</taxon>
        <taxon>Neoptera</taxon>
        <taxon>Polyneoptera</taxon>
        <taxon>Phasmatodea</taxon>
        <taxon>Verophasmatodea</taxon>
        <taxon>Anareolatae</taxon>
        <taxon>Phasmatidae</taxon>
        <taxon>Eurycanthinae</taxon>
        <taxon>Dryococelus</taxon>
    </lineage>
</organism>
<evidence type="ECO:0000313" key="2">
    <source>
        <dbReference type="EMBL" id="KAJ8866563.1"/>
    </source>
</evidence>
<reference evidence="2 3" key="1">
    <citation type="submission" date="2023-02" db="EMBL/GenBank/DDBJ databases">
        <title>LHISI_Scaffold_Assembly.</title>
        <authorList>
            <person name="Stuart O.P."/>
            <person name="Cleave R."/>
            <person name="Magrath M.J.L."/>
            <person name="Mikheyev A.S."/>
        </authorList>
    </citation>
    <scope>NUCLEOTIDE SEQUENCE [LARGE SCALE GENOMIC DNA]</scope>
    <source>
        <strain evidence="2">Daus_M_001</strain>
        <tissue evidence="2">Leg muscle</tissue>
    </source>
</reference>
<accession>A0ABQ9G5A5</accession>
<protein>
    <submittedName>
        <fullName evidence="2">Uncharacterized protein</fullName>
    </submittedName>
</protein>
<keyword evidence="1" id="KW-0732">Signal</keyword>
<gene>
    <name evidence="2" type="ORF">PR048_032422</name>
</gene>
<sequence length="313" mass="34212">MLAVADFTPAGRSRHRSTLCWLVFSLVFSLPFAQGHAILQTLNSHRLTARRPVAGCVVLLARSRRFAVPRVSPREARKPSLLIRIGIFGGFRIDAVAPLWFETQTEIRSKIDTENCCTFRVQSWTGDRVEVHFEPPKLAVDESEIRNHGILSVQHFYIGTKIKPDPGSELGSIDLGSGEHFISISSQALNSNGATVLCVDLRSDLRPDLGSSFVPRWCNWPYESSGLKGSVSYNLQNQRDHGGEVVGLLASDLGEPVSIPGGIAPGFSQVGILPDNAAGGQIFSGISRFPRPCIPASLHTHLVYPHRLSSPRC</sequence>
<proteinExistence type="predicted"/>
<keyword evidence="3" id="KW-1185">Reference proteome</keyword>
<name>A0ABQ9G5A5_9NEOP</name>
<comment type="caution">
    <text evidence="2">The sequence shown here is derived from an EMBL/GenBank/DDBJ whole genome shotgun (WGS) entry which is preliminary data.</text>
</comment>
<feature type="chain" id="PRO_5047247138" evidence="1">
    <location>
        <begin position="36"/>
        <end position="313"/>
    </location>
</feature>
<evidence type="ECO:0000256" key="1">
    <source>
        <dbReference type="SAM" id="SignalP"/>
    </source>
</evidence>
<feature type="signal peptide" evidence="1">
    <location>
        <begin position="1"/>
        <end position="35"/>
    </location>
</feature>
<dbReference type="EMBL" id="JARBHB010000016">
    <property type="protein sequence ID" value="KAJ8866563.1"/>
    <property type="molecule type" value="Genomic_DNA"/>
</dbReference>